<sequence>MPSVDVVSKVDLQSLDNAINNVKREITTRYDFKNIKSEITYDKKTKRIHIVTGDDWKVKAVTGMLIGQCTRLKLDHKCLDFQEIEATSLGRAKTDILIKEGISKDLAQKMVKLIKGLKMKVQPAIQDDQVRITGKKIDDLQHIMQLLREEDYDIPLQFVNMKS</sequence>
<evidence type="ECO:0000256" key="2">
    <source>
        <dbReference type="ARBA" id="ARBA00093450"/>
    </source>
</evidence>
<evidence type="ECO:0000313" key="3">
    <source>
        <dbReference type="EMBL" id="GAI11090.1"/>
    </source>
</evidence>
<dbReference type="InterPro" id="IPR036183">
    <property type="entry name" value="YajQ-like_sf"/>
</dbReference>
<dbReference type="InterPro" id="IPR035571">
    <property type="entry name" value="UPF0234-like_C"/>
</dbReference>
<proteinExistence type="inferred from homology"/>
<dbReference type="GO" id="GO:0005829">
    <property type="term" value="C:cytosol"/>
    <property type="evidence" value="ECO:0007669"/>
    <property type="project" value="TreeGrafter"/>
</dbReference>
<dbReference type="GO" id="GO:0000166">
    <property type="term" value="F:nucleotide binding"/>
    <property type="evidence" value="ECO:0007669"/>
    <property type="project" value="UniProtKB-KW"/>
</dbReference>
<dbReference type="NCBIfam" id="NF003819">
    <property type="entry name" value="PRK05412.1"/>
    <property type="match status" value="1"/>
</dbReference>
<dbReference type="PANTHER" id="PTHR30476">
    <property type="entry name" value="UPF0234 PROTEIN YAJQ"/>
    <property type="match status" value="1"/>
</dbReference>
<keyword evidence="1" id="KW-0547">Nucleotide-binding</keyword>
<dbReference type="InterPro" id="IPR007551">
    <property type="entry name" value="YajQ/Smlt4090-like"/>
</dbReference>
<dbReference type="Pfam" id="PF04461">
    <property type="entry name" value="YajQ"/>
    <property type="match status" value="1"/>
</dbReference>
<comment type="caution">
    <text evidence="3">The sequence shown here is derived from an EMBL/GenBank/DDBJ whole genome shotgun (WGS) entry which is preliminary data.</text>
</comment>
<dbReference type="InterPro" id="IPR035570">
    <property type="entry name" value="UPF0234_N"/>
</dbReference>
<evidence type="ECO:0000256" key="1">
    <source>
        <dbReference type="ARBA" id="ARBA00022741"/>
    </source>
</evidence>
<comment type="similarity">
    <text evidence="2">Belongs to the YajQ family.</text>
</comment>
<dbReference type="Gene3D" id="3.30.70.860">
    <property type="match status" value="1"/>
</dbReference>
<organism evidence="3">
    <name type="scientific">marine sediment metagenome</name>
    <dbReference type="NCBI Taxonomy" id="412755"/>
    <lineage>
        <taxon>unclassified sequences</taxon>
        <taxon>metagenomes</taxon>
        <taxon>ecological metagenomes</taxon>
    </lineage>
</organism>
<protein>
    <submittedName>
        <fullName evidence="3">Uncharacterized protein</fullName>
    </submittedName>
</protein>
<dbReference type="HAMAP" id="MF_00632">
    <property type="entry name" value="UPF0234"/>
    <property type="match status" value="1"/>
</dbReference>
<dbReference type="Gene3D" id="3.30.70.990">
    <property type="entry name" value="YajQ-like, domain 2"/>
    <property type="match status" value="1"/>
</dbReference>
<dbReference type="SUPFAM" id="SSF89963">
    <property type="entry name" value="YajQ-like"/>
    <property type="match status" value="2"/>
</dbReference>
<dbReference type="EMBL" id="BARV01006312">
    <property type="protein sequence ID" value="GAI11090.1"/>
    <property type="molecule type" value="Genomic_DNA"/>
</dbReference>
<dbReference type="CDD" id="cd11740">
    <property type="entry name" value="YajQ_like"/>
    <property type="match status" value="1"/>
</dbReference>
<accession>X1M8S2</accession>
<gene>
    <name evidence="3" type="ORF">S06H3_12926</name>
</gene>
<reference evidence="3" key="1">
    <citation type="journal article" date="2014" name="Front. Microbiol.">
        <title>High frequency of phylogenetically diverse reductive dehalogenase-homologous genes in deep subseafloor sedimentary metagenomes.</title>
        <authorList>
            <person name="Kawai M."/>
            <person name="Futagami T."/>
            <person name="Toyoda A."/>
            <person name="Takaki Y."/>
            <person name="Nishi S."/>
            <person name="Hori S."/>
            <person name="Arai W."/>
            <person name="Tsubouchi T."/>
            <person name="Morono Y."/>
            <person name="Uchiyama I."/>
            <person name="Ito T."/>
            <person name="Fujiyama A."/>
            <person name="Inagaki F."/>
            <person name="Takami H."/>
        </authorList>
    </citation>
    <scope>NUCLEOTIDE SEQUENCE</scope>
    <source>
        <strain evidence="3">Expedition CK06-06</strain>
    </source>
</reference>
<dbReference type="PANTHER" id="PTHR30476:SF0">
    <property type="entry name" value="UPF0234 PROTEIN YAJQ"/>
    <property type="match status" value="1"/>
</dbReference>
<dbReference type="AlphaFoldDB" id="X1M8S2"/>
<name>X1M8S2_9ZZZZ</name>